<dbReference type="InterPro" id="IPR048361">
    <property type="entry name" value="Vps52_C"/>
</dbReference>
<evidence type="ECO:0000256" key="3">
    <source>
        <dbReference type="ARBA" id="ARBA00022448"/>
    </source>
</evidence>
<comment type="similarity">
    <text evidence="2">Belongs to the VPS52 family.</text>
</comment>
<evidence type="ECO:0000256" key="2">
    <source>
        <dbReference type="ARBA" id="ARBA00008180"/>
    </source>
</evidence>
<evidence type="ECO:0000256" key="6">
    <source>
        <dbReference type="SAM" id="MobiDB-lite"/>
    </source>
</evidence>
<keyword evidence="10" id="KW-1185">Reference proteome</keyword>
<dbReference type="PANTHER" id="PTHR14190">
    <property type="entry name" value="SUPPRESSOR OF ACTIN MUTATIONS 2/VACUOLAR PROTEIN SORTING 52"/>
    <property type="match status" value="1"/>
</dbReference>
<feature type="domain" description="Vps52 coiled-coil" evidence="7">
    <location>
        <begin position="182"/>
        <end position="271"/>
    </location>
</feature>
<keyword evidence="4" id="KW-0653">Protein transport</keyword>
<organism evidence="9 10">
    <name type="scientific">Polyrhizophydium stewartii</name>
    <dbReference type="NCBI Taxonomy" id="2732419"/>
    <lineage>
        <taxon>Eukaryota</taxon>
        <taxon>Fungi</taxon>
        <taxon>Fungi incertae sedis</taxon>
        <taxon>Chytridiomycota</taxon>
        <taxon>Chytridiomycota incertae sedis</taxon>
        <taxon>Chytridiomycetes</taxon>
        <taxon>Rhizophydiales</taxon>
        <taxon>Rhizophydiales incertae sedis</taxon>
        <taxon>Polyrhizophydium</taxon>
    </lineage>
</organism>
<dbReference type="InterPro" id="IPR048319">
    <property type="entry name" value="Vps52_CC"/>
</dbReference>
<keyword evidence="5" id="KW-0333">Golgi apparatus</keyword>
<evidence type="ECO:0000259" key="8">
    <source>
        <dbReference type="Pfam" id="PF20655"/>
    </source>
</evidence>
<dbReference type="InterPro" id="IPR007258">
    <property type="entry name" value="Vps52"/>
</dbReference>
<comment type="subcellular location">
    <subcellularLocation>
        <location evidence="1">Golgi apparatus</location>
        <location evidence="1">trans-Golgi network</location>
    </subcellularLocation>
</comment>
<comment type="caution">
    <text evidence="9">The sequence shown here is derived from an EMBL/GenBank/DDBJ whole genome shotgun (WGS) entry which is preliminary data.</text>
</comment>
<evidence type="ECO:0000259" key="7">
    <source>
        <dbReference type="Pfam" id="PF04129"/>
    </source>
</evidence>
<proteinExistence type="inferred from homology"/>
<keyword evidence="3" id="KW-0813">Transport</keyword>
<gene>
    <name evidence="9" type="primary">VPS52</name>
    <name evidence="9" type="ORF">HK105_206165</name>
</gene>
<dbReference type="Proteomes" id="UP001527925">
    <property type="component" value="Unassembled WGS sequence"/>
</dbReference>
<feature type="region of interest" description="Disordered" evidence="6">
    <location>
        <begin position="1"/>
        <end position="31"/>
    </location>
</feature>
<feature type="compositionally biased region" description="Basic and acidic residues" evidence="6">
    <location>
        <begin position="19"/>
        <end position="30"/>
    </location>
</feature>
<accession>A0ABR4N4D1</accession>
<dbReference type="Pfam" id="PF04129">
    <property type="entry name" value="Vps52_CC"/>
    <property type="match status" value="1"/>
</dbReference>
<evidence type="ECO:0000256" key="5">
    <source>
        <dbReference type="ARBA" id="ARBA00023034"/>
    </source>
</evidence>
<sequence>MATAAASDATRTLAADPPAARDKEKDRQPREASIQAVLATLLADAQADDAILQRQPGAQGPPQGQSAFDYDISFDEVDDRITEFQEDSLVKEAFSKGVNLREYAAQIEADLGLVQDAHVLDYLREIHDMIHLHNQVQECDALLENMENLLRGHQEHLGQINAEISVLQEQSRSMTVRLRNRHICEGEINEFFLQHLAELNKMMAFVKSKQEKKIRAFKDVGPELERLRLRAAEKIRDFLLKKIESLKAPNTNIAIIQQSVFLKYKELFWFLMERYSDVGLEIHANYVVTVANYFFASFEKYIKSIGRFQMVIADKLDLIGCEEGAKRGLFSGRLTLKDKTNVFTLGERVHVLTNPEPEIILPHIAEDKNMKYSYEAIFKSITRLLLDNASSEYIFTTEFFARTKTRHPIEVPGVVFTEVFDQTLKFIQATIKSQIENTFDAVGILICIRLNSQNIRIMQKRRIPCLENFLNIVNILLWPKFQAIIDLHIDSLKKATVSRLLPTKDVHPHYIMRRYAEFSASILTLNQGYDDALLVNSLSRLRGEVLILLNKMAGEFPNRKLRSVFLINNIDLVVSTLSEYIAQSFDHERQFFDTLLVERTTEFVEEELQQYIGLMISFVDQHELTDNLSQVDADSFERIANDFNNSWKTSINAMNNSITQAFPNFQNGARILHTAMTQFLVYYRRFLACFERRFNGKRARVQPVGIQSLMFEIKKFK</sequence>
<evidence type="ECO:0000313" key="9">
    <source>
        <dbReference type="EMBL" id="KAL2914393.1"/>
    </source>
</evidence>
<evidence type="ECO:0000256" key="1">
    <source>
        <dbReference type="ARBA" id="ARBA00004601"/>
    </source>
</evidence>
<dbReference type="PANTHER" id="PTHR14190:SF7">
    <property type="entry name" value="VACUOLAR PROTEIN SORTING-ASSOCIATED PROTEIN 52 HOMOLOG"/>
    <property type="match status" value="1"/>
</dbReference>
<dbReference type="EMBL" id="JADGIZ020000034">
    <property type="protein sequence ID" value="KAL2914393.1"/>
    <property type="molecule type" value="Genomic_DNA"/>
</dbReference>
<feature type="domain" description="Vps52 C-terminal" evidence="8">
    <location>
        <begin position="289"/>
        <end position="604"/>
    </location>
</feature>
<evidence type="ECO:0000313" key="10">
    <source>
        <dbReference type="Proteomes" id="UP001527925"/>
    </source>
</evidence>
<reference evidence="9 10" key="1">
    <citation type="submission" date="2023-09" db="EMBL/GenBank/DDBJ databases">
        <title>Pangenome analysis of Batrachochytrium dendrobatidis and related Chytrids.</title>
        <authorList>
            <person name="Yacoub M.N."/>
            <person name="Stajich J.E."/>
            <person name="James T.Y."/>
        </authorList>
    </citation>
    <scope>NUCLEOTIDE SEQUENCE [LARGE SCALE GENOMIC DNA]</scope>
    <source>
        <strain evidence="9 10">JEL0888</strain>
    </source>
</reference>
<protein>
    <submittedName>
        <fullName evidence="9">Vacuolar protein sorting-associated protein 52</fullName>
    </submittedName>
</protein>
<name>A0ABR4N4D1_9FUNG</name>
<evidence type="ECO:0000256" key="4">
    <source>
        <dbReference type="ARBA" id="ARBA00022927"/>
    </source>
</evidence>
<feature type="compositionally biased region" description="Low complexity" evidence="6">
    <location>
        <begin position="1"/>
        <end position="15"/>
    </location>
</feature>
<dbReference type="Pfam" id="PF20655">
    <property type="entry name" value="Vps52_C"/>
    <property type="match status" value="1"/>
</dbReference>